<keyword evidence="10" id="KW-0679">Respiratory chain</keyword>
<name>Q9ZY20_PEDMN</name>
<keyword evidence="10" id="KW-1278">Translocase</keyword>
<dbReference type="InterPro" id="IPR000440">
    <property type="entry name" value="NADH_UbQ/plastoQ_OxRdtase_su3"/>
</dbReference>
<dbReference type="EC" id="7.1.1.2" evidence="10"/>
<evidence type="ECO:0000313" key="11">
    <source>
        <dbReference type="EMBL" id="AAD19674.1"/>
    </source>
</evidence>
<dbReference type="PANTHER" id="PTHR11058">
    <property type="entry name" value="NADH-UBIQUINONE OXIDOREDUCTASE CHAIN 3"/>
    <property type="match status" value="1"/>
</dbReference>
<keyword evidence="10" id="KW-0520">NAD</keyword>
<keyword evidence="10 11" id="KW-0496">Mitochondrion</keyword>
<dbReference type="PANTHER" id="PTHR11058:SF9">
    <property type="entry name" value="NADH-UBIQUINONE OXIDOREDUCTASE CHAIN 3"/>
    <property type="match status" value="1"/>
</dbReference>
<evidence type="ECO:0000256" key="3">
    <source>
        <dbReference type="ARBA" id="ARBA00008472"/>
    </source>
</evidence>
<dbReference type="Pfam" id="PF00507">
    <property type="entry name" value="Oxidored_q4"/>
    <property type="match status" value="1"/>
</dbReference>
<geneLocation type="mitochondrion" evidence="11"/>
<keyword evidence="5 10" id="KW-0813">Transport</keyword>
<sequence length="130" mass="15387">MFTSLSSFTINYTGFLVYILIALVILVILQFLSIFVKSVLNVKSNFYTEILSIYECGFDPFFFNLSGEFNVIFYRVSILFLLFDLELVLFFPWVLTYLNFGFTSIIAVLCFVILLFWGFFYEWNNNVLDW</sequence>
<dbReference type="GO" id="GO:0008137">
    <property type="term" value="F:NADH dehydrogenase (ubiquinone) activity"/>
    <property type="evidence" value="ECO:0007669"/>
    <property type="project" value="UniProtKB-UniRule"/>
</dbReference>
<dbReference type="InterPro" id="IPR038430">
    <property type="entry name" value="NDAH_ubi_oxred_su3_sf"/>
</dbReference>
<dbReference type="GO" id="GO:0031966">
    <property type="term" value="C:mitochondrial membrane"/>
    <property type="evidence" value="ECO:0007669"/>
    <property type="project" value="UniProtKB-SubCell"/>
</dbReference>
<dbReference type="EMBL" id="AF116775">
    <property type="protein sequence ID" value="AAD19674.1"/>
    <property type="molecule type" value="Genomic_DNA"/>
</dbReference>
<gene>
    <name evidence="11" type="primary">nad3</name>
</gene>
<keyword evidence="11" id="KW-0560">Oxidoreductase</keyword>
<dbReference type="Gene3D" id="1.20.58.1610">
    <property type="entry name" value="NADH:ubiquinone/plastoquinone oxidoreductase, chain 3"/>
    <property type="match status" value="1"/>
</dbReference>
<comment type="similarity">
    <text evidence="3 10">Belongs to the complex I subunit 3 family.</text>
</comment>
<dbReference type="GO" id="GO:0016491">
    <property type="term" value="F:oxidoreductase activity"/>
    <property type="evidence" value="ECO:0007669"/>
    <property type="project" value="UniProtKB-KW"/>
</dbReference>
<accession>Q9ZY20</accession>
<evidence type="ECO:0000256" key="9">
    <source>
        <dbReference type="ARBA" id="ARBA00049551"/>
    </source>
</evidence>
<evidence type="ECO:0000256" key="1">
    <source>
        <dbReference type="ARBA" id="ARBA00003257"/>
    </source>
</evidence>
<keyword evidence="7 10" id="KW-1133">Transmembrane helix</keyword>
<evidence type="ECO:0000256" key="6">
    <source>
        <dbReference type="ARBA" id="ARBA00022692"/>
    </source>
</evidence>
<organism evidence="11">
    <name type="scientific">Pedinomonas minor</name>
    <name type="common">Green alga</name>
    <dbReference type="NCBI Taxonomy" id="3159"/>
    <lineage>
        <taxon>Eukaryota</taxon>
        <taxon>Viridiplantae</taxon>
        <taxon>Chlorophyta</taxon>
        <taxon>core chlorophytes</taxon>
        <taxon>Pedinophyceae</taxon>
        <taxon>Pedinomonadales</taxon>
        <taxon>Pedinomonadaceae</taxon>
        <taxon>Pedinomonas</taxon>
    </lineage>
</organism>
<comment type="function">
    <text evidence="10">Core subunit of the mitochondrial membrane respiratory chain NADH dehydrogenase (Complex I) which catalyzes electron transfer from NADH through the respiratory chain, using ubiquinone as an electron acceptor. Essential for the catalytic activity of complex I.</text>
</comment>
<evidence type="ECO:0000256" key="8">
    <source>
        <dbReference type="ARBA" id="ARBA00023136"/>
    </source>
</evidence>
<keyword evidence="6 10" id="KW-0812">Transmembrane</keyword>
<evidence type="ECO:0000256" key="10">
    <source>
        <dbReference type="RuleBase" id="RU003640"/>
    </source>
</evidence>
<keyword evidence="10" id="KW-0249">Electron transport</keyword>
<feature type="transmembrane region" description="Helical" evidence="10">
    <location>
        <begin position="12"/>
        <end position="36"/>
    </location>
</feature>
<reference evidence="11" key="1">
    <citation type="journal article" date="1999" name="Plant Cell">
        <title>The complete mitochondrial DNA sequences of Nephroselmis olivacea and Pedinomonas minor: two radically different evolutionary patterns within the green algae.</title>
        <authorList>
            <person name="Turmel M."/>
            <person name="Lemieux C."/>
            <person name="Burger G."/>
            <person name="Lang B.F."/>
            <person name="Otis C."/>
            <person name="Plante I."/>
            <person name="Gray M.W."/>
        </authorList>
    </citation>
    <scope>NUCLEOTIDE SEQUENCE</scope>
    <source>
        <strain evidence="11">UTEX LB 1350</strain>
    </source>
</reference>
<feature type="transmembrane region" description="Helical" evidence="10">
    <location>
        <begin position="98"/>
        <end position="120"/>
    </location>
</feature>
<dbReference type="PIR" id="T11322">
    <property type="entry name" value="T11322"/>
</dbReference>
<comment type="function">
    <text evidence="1">Core subunit of the mitochondrial membrane respiratory chain NADH dehydrogenase (Complex I) that is believed to belong to the minimal assembly required for catalysis. Complex I functions in the transfer of electrons from NADH to the respiratory chain. The immediate electron acceptor for the enzyme is believed to be ubiquinone.</text>
</comment>
<keyword evidence="10" id="KW-0830">Ubiquinone</keyword>
<evidence type="ECO:0000256" key="4">
    <source>
        <dbReference type="ARBA" id="ARBA00021007"/>
    </source>
</evidence>
<evidence type="ECO:0000256" key="5">
    <source>
        <dbReference type="ARBA" id="ARBA00022448"/>
    </source>
</evidence>
<dbReference type="AlphaFoldDB" id="Q9ZY20"/>
<feature type="transmembrane region" description="Helical" evidence="10">
    <location>
        <begin position="72"/>
        <end position="91"/>
    </location>
</feature>
<evidence type="ECO:0000256" key="2">
    <source>
        <dbReference type="ARBA" id="ARBA00004370"/>
    </source>
</evidence>
<proteinExistence type="inferred from homology"/>
<dbReference type="GO" id="GO:0030964">
    <property type="term" value="C:NADH dehydrogenase complex"/>
    <property type="evidence" value="ECO:0007669"/>
    <property type="project" value="TreeGrafter"/>
</dbReference>
<comment type="subcellular location">
    <subcellularLocation>
        <location evidence="2">Membrane</location>
    </subcellularLocation>
    <subcellularLocation>
        <location evidence="10">Mitochondrion membrane</location>
        <topology evidence="10">Multi-pass membrane protein</topology>
    </subcellularLocation>
</comment>
<evidence type="ECO:0000256" key="7">
    <source>
        <dbReference type="ARBA" id="ARBA00022989"/>
    </source>
</evidence>
<comment type="catalytic activity">
    <reaction evidence="9 10">
        <text>a ubiquinone + NADH + 5 H(+)(in) = a ubiquinol + NAD(+) + 4 H(+)(out)</text>
        <dbReference type="Rhea" id="RHEA:29091"/>
        <dbReference type="Rhea" id="RHEA-COMP:9565"/>
        <dbReference type="Rhea" id="RHEA-COMP:9566"/>
        <dbReference type="ChEBI" id="CHEBI:15378"/>
        <dbReference type="ChEBI" id="CHEBI:16389"/>
        <dbReference type="ChEBI" id="CHEBI:17976"/>
        <dbReference type="ChEBI" id="CHEBI:57540"/>
        <dbReference type="ChEBI" id="CHEBI:57945"/>
        <dbReference type="EC" id="7.1.1.2"/>
    </reaction>
</comment>
<dbReference type="GeneID" id="800396"/>
<protein>
    <recommendedName>
        <fullName evidence="4 10">NADH-ubiquinone oxidoreductase chain 3</fullName>
        <ecNumber evidence="10">7.1.1.2</ecNumber>
    </recommendedName>
</protein>
<keyword evidence="8 10" id="KW-0472">Membrane</keyword>
<dbReference type="RefSeq" id="NP_050065.1">
    <property type="nucleotide sequence ID" value="NC_000892.1"/>
</dbReference>